<feature type="domain" description="ABC transporter" evidence="3">
    <location>
        <begin position="13"/>
        <end position="129"/>
    </location>
</feature>
<evidence type="ECO:0000313" key="4">
    <source>
        <dbReference type="EMBL" id="MBL0392566.1"/>
    </source>
</evidence>
<dbReference type="SUPFAM" id="SSF52540">
    <property type="entry name" value="P-loop containing nucleoside triphosphate hydrolases"/>
    <property type="match status" value="1"/>
</dbReference>
<keyword evidence="5" id="KW-1185">Reference proteome</keyword>
<dbReference type="Proteomes" id="UP000599109">
    <property type="component" value="Unassembled WGS sequence"/>
</dbReference>
<evidence type="ECO:0000256" key="2">
    <source>
        <dbReference type="ARBA" id="ARBA00022840"/>
    </source>
</evidence>
<comment type="caution">
    <text evidence="4">The sequence shown here is derived from an EMBL/GenBank/DDBJ whole genome shotgun (WGS) entry which is preliminary data.</text>
</comment>
<keyword evidence="2 4" id="KW-0067">ATP-binding</keyword>
<dbReference type="InterPro" id="IPR027417">
    <property type="entry name" value="P-loop_NTPase"/>
</dbReference>
<name>A0A937CTN8_9BURK</name>
<dbReference type="InterPro" id="IPR003439">
    <property type="entry name" value="ABC_transporter-like_ATP-bd"/>
</dbReference>
<organism evidence="4 5">
    <name type="scientific">Ramlibacter monticola</name>
    <dbReference type="NCBI Taxonomy" id="1926872"/>
    <lineage>
        <taxon>Bacteria</taxon>
        <taxon>Pseudomonadati</taxon>
        <taxon>Pseudomonadota</taxon>
        <taxon>Betaproteobacteria</taxon>
        <taxon>Burkholderiales</taxon>
        <taxon>Comamonadaceae</taxon>
        <taxon>Ramlibacter</taxon>
    </lineage>
</organism>
<evidence type="ECO:0000256" key="1">
    <source>
        <dbReference type="ARBA" id="ARBA00022741"/>
    </source>
</evidence>
<accession>A0A937CTN8</accession>
<dbReference type="PANTHER" id="PTHR43158">
    <property type="entry name" value="SKFA PEPTIDE EXPORT ATP-BINDING PROTEIN SKFE"/>
    <property type="match status" value="1"/>
</dbReference>
<dbReference type="RefSeq" id="WP_201675185.1">
    <property type="nucleotide sequence ID" value="NZ_JAEQNE010000003.1"/>
</dbReference>
<gene>
    <name evidence="4" type="ORF">JJ685_15610</name>
</gene>
<protein>
    <submittedName>
        <fullName evidence="4">ATP-binding cassette domain-containing protein</fullName>
    </submittedName>
</protein>
<dbReference type="Gene3D" id="3.40.50.300">
    <property type="entry name" value="P-loop containing nucleotide triphosphate hydrolases"/>
    <property type="match status" value="1"/>
</dbReference>
<reference evidence="4 5" key="1">
    <citation type="journal article" date="2017" name="Int. J. Syst. Evol. Microbiol.">
        <title>Ramlibacter monticola sp. nov., isolated from forest soil.</title>
        <authorList>
            <person name="Chaudhary D.K."/>
            <person name="Kim J."/>
        </authorList>
    </citation>
    <scope>NUCLEOTIDE SEQUENCE [LARGE SCALE GENOMIC DNA]</scope>
    <source>
        <strain evidence="4 5">KACC 19175</strain>
    </source>
</reference>
<dbReference type="Pfam" id="PF00005">
    <property type="entry name" value="ABC_tran"/>
    <property type="match status" value="1"/>
</dbReference>
<evidence type="ECO:0000313" key="5">
    <source>
        <dbReference type="Proteomes" id="UP000599109"/>
    </source>
</evidence>
<dbReference type="GO" id="GO:0005524">
    <property type="term" value="F:ATP binding"/>
    <property type="evidence" value="ECO:0007669"/>
    <property type="project" value="UniProtKB-KW"/>
</dbReference>
<dbReference type="EMBL" id="JAEQNE010000003">
    <property type="protein sequence ID" value="MBL0392566.1"/>
    <property type="molecule type" value="Genomic_DNA"/>
</dbReference>
<sequence>MKADDLLPLPPGLVAVTGDEGVGKTHLLRSLGGDLAPRPGQAPCADALWLDLSLPGQEDLMPRQVWDALRQGCPRWDPALQEELVEALRLGPHLDKKLSMLSTGSRRKVALVGLLASGATVTCLDQPFAALDAASAAVLRDFLAEAADHAVRTWVVADYEADPRLPWRRRIVLP</sequence>
<dbReference type="GO" id="GO:0016887">
    <property type="term" value="F:ATP hydrolysis activity"/>
    <property type="evidence" value="ECO:0007669"/>
    <property type="project" value="InterPro"/>
</dbReference>
<dbReference type="PANTHER" id="PTHR43158:SF2">
    <property type="entry name" value="SKFA PEPTIDE EXPORT ATP-BINDING PROTEIN SKFE"/>
    <property type="match status" value="1"/>
</dbReference>
<evidence type="ECO:0000259" key="3">
    <source>
        <dbReference type="Pfam" id="PF00005"/>
    </source>
</evidence>
<proteinExistence type="predicted"/>
<dbReference type="AlphaFoldDB" id="A0A937CTN8"/>
<keyword evidence="1" id="KW-0547">Nucleotide-binding</keyword>